<evidence type="ECO:0000256" key="3">
    <source>
        <dbReference type="ARBA" id="ARBA00023172"/>
    </source>
</evidence>
<evidence type="ECO:0000256" key="2">
    <source>
        <dbReference type="ARBA" id="ARBA00023125"/>
    </source>
</evidence>
<organism evidence="8 9">
    <name type="scientific">Niastella yeongjuensis</name>
    <dbReference type="NCBI Taxonomy" id="354355"/>
    <lineage>
        <taxon>Bacteria</taxon>
        <taxon>Pseudomonadati</taxon>
        <taxon>Bacteroidota</taxon>
        <taxon>Chitinophagia</taxon>
        <taxon>Chitinophagales</taxon>
        <taxon>Chitinophagaceae</taxon>
        <taxon>Niastella</taxon>
    </lineage>
</organism>
<dbReference type="Proteomes" id="UP000192610">
    <property type="component" value="Unassembled WGS sequence"/>
</dbReference>
<dbReference type="Gene3D" id="3.90.1750.20">
    <property type="entry name" value="Putative Large Serine Recombinase, Chain B, Domain 2"/>
    <property type="match status" value="1"/>
</dbReference>
<dbReference type="Pfam" id="PF07508">
    <property type="entry name" value="Recombinase"/>
    <property type="match status" value="1"/>
</dbReference>
<dbReference type="InterPro" id="IPR006118">
    <property type="entry name" value="Recombinase_CS"/>
</dbReference>
<dbReference type="InterPro" id="IPR036162">
    <property type="entry name" value="Resolvase-like_N_sf"/>
</dbReference>
<dbReference type="InterPro" id="IPR050639">
    <property type="entry name" value="SSR_resolvase"/>
</dbReference>
<accession>A0A1V9ET22</accession>
<dbReference type="RefSeq" id="WP_081200495.1">
    <property type="nucleotide sequence ID" value="NZ_FOCZ01000008.1"/>
</dbReference>
<feature type="active site" description="O-(5'-phospho-DNA)-serine intermediate" evidence="4 5">
    <location>
        <position position="12"/>
    </location>
</feature>
<dbReference type="Gene3D" id="3.40.50.1390">
    <property type="entry name" value="Resolvase, N-terminal catalytic domain"/>
    <property type="match status" value="1"/>
</dbReference>
<sequence length="555" mass="64161">MTKIADLYIRVSTKEQKLTGFSQGYQEDVLKTYCTINSLEIGKIVFEDYSAKTFNRPAWNRLFAEYKSKKLTTPRLLLVTKWDRFSRNTGDAYYMIRQLALLCIEVLAIEQPLDTRIPESKIMMAFFLALPQVENERRGLNIKQGLEKGIKEGRWMGLAPVGYINKITKEGSKYIEPIEPYATLMKMAFNEIAKGILPVSQIYQTLTKSGFTKGSNCFWRAIRNPVYCGKILLKQKGAAKPVYILGQHRAIISESLFLRVQQVLVLRKKHQRNSSGNDHFPLRGFLGCPICSKFMTGSGSTGKRKIVYYYYHCQTSRHPRIRIEQVHQQFKSFLEQLIPIDYFDKIYQKVLAEVVSNILKEAWNKKVKLTSKIEILSYKIDKIKSLLLSDSIDVADYRSMKNECDVQKTILEEALITTNNAINRIMDTVKHGIFNISKISELYEMLSTNEKKEIINYLFPHGIIYDESCFSLTNISSSLQLIYTEPDPFDRQLQTLAPSKKQIPESALIDEVPFFKELITFIISDNLFITFKQAKEIINFFNRIAELSLRVIDIY</sequence>
<feature type="domain" description="Resolvase/invertase-type recombinase catalytic" evidence="6">
    <location>
        <begin position="4"/>
        <end position="153"/>
    </location>
</feature>
<dbReference type="GO" id="GO:0000150">
    <property type="term" value="F:DNA strand exchange activity"/>
    <property type="evidence" value="ECO:0007669"/>
    <property type="project" value="InterPro"/>
</dbReference>
<evidence type="ECO:0000256" key="4">
    <source>
        <dbReference type="PIRSR" id="PIRSR606118-50"/>
    </source>
</evidence>
<dbReference type="InterPro" id="IPR038109">
    <property type="entry name" value="DNA_bind_recomb_sf"/>
</dbReference>
<dbReference type="EMBL" id="LVXG01000016">
    <property type="protein sequence ID" value="OQP49005.1"/>
    <property type="molecule type" value="Genomic_DNA"/>
</dbReference>
<evidence type="ECO:0000259" key="6">
    <source>
        <dbReference type="PROSITE" id="PS51736"/>
    </source>
</evidence>
<protein>
    <recommendedName>
        <fullName evidence="10">Resolvase</fullName>
    </recommendedName>
</protein>
<keyword evidence="1" id="KW-0229">DNA integration</keyword>
<keyword evidence="2" id="KW-0238">DNA-binding</keyword>
<dbReference type="InterPro" id="IPR011109">
    <property type="entry name" value="DNA_bind_recombinase_dom"/>
</dbReference>
<evidence type="ECO:0000256" key="5">
    <source>
        <dbReference type="PROSITE-ProRule" id="PRU10137"/>
    </source>
</evidence>
<dbReference type="GO" id="GO:0015074">
    <property type="term" value="P:DNA integration"/>
    <property type="evidence" value="ECO:0007669"/>
    <property type="project" value="UniProtKB-KW"/>
</dbReference>
<dbReference type="GO" id="GO:0003677">
    <property type="term" value="F:DNA binding"/>
    <property type="evidence" value="ECO:0007669"/>
    <property type="project" value="UniProtKB-KW"/>
</dbReference>
<evidence type="ECO:0000313" key="8">
    <source>
        <dbReference type="EMBL" id="OQP49005.1"/>
    </source>
</evidence>
<dbReference type="SUPFAM" id="SSF53041">
    <property type="entry name" value="Resolvase-like"/>
    <property type="match status" value="1"/>
</dbReference>
<reference evidence="9" key="1">
    <citation type="submission" date="2016-04" db="EMBL/GenBank/DDBJ databases">
        <authorList>
            <person name="Chen L."/>
            <person name="Zhuang W."/>
            <person name="Wang G."/>
        </authorList>
    </citation>
    <scope>NUCLEOTIDE SEQUENCE [LARGE SCALE GENOMIC DNA]</scope>
    <source>
        <strain evidence="9">17621</strain>
    </source>
</reference>
<evidence type="ECO:0000259" key="7">
    <source>
        <dbReference type="PROSITE" id="PS51737"/>
    </source>
</evidence>
<dbReference type="InterPro" id="IPR006119">
    <property type="entry name" value="Resolv_N"/>
</dbReference>
<dbReference type="OrthoDB" id="9815006at2"/>
<dbReference type="PROSITE" id="PS51737">
    <property type="entry name" value="RECOMBINASE_DNA_BIND"/>
    <property type="match status" value="1"/>
</dbReference>
<dbReference type="Pfam" id="PF00239">
    <property type="entry name" value="Resolvase"/>
    <property type="match status" value="1"/>
</dbReference>
<comment type="caution">
    <text evidence="8">The sequence shown here is derived from an EMBL/GenBank/DDBJ whole genome shotgun (WGS) entry which is preliminary data.</text>
</comment>
<keyword evidence="9" id="KW-1185">Reference proteome</keyword>
<proteinExistence type="predicted"/>
<name>A0A1V9ET22_9BACT</name>
<dbReference type="PROSITE" id="PS00397">
    <property type="entry name" value="RECOMBINASES_1"/>
    <property type="match status" value="1"/>
</dbReference>
<dbReference type="SMART" id="SM00857">
    <property type="entry name" value="Resolvase"/>
    <property type="match status" value="1"/>
</dbReference>
<evidence type="ECO:0000256" key="1">
    <source>
        <dbReference type="ARBA" id="ARBA00022908"/>
    </source>
</evidence>
<feature type="domain" description="Recombinase" evidence="7">
    <location>
        <begin position="160"/>
        <end position="270"/>
    </location>
</feature>
<gene>
    <name evidence="8" type="ORF">A4H97_29415</name>
</gene>
<dbReference type="PANTHER" id="PTHR30461:SF23">
    <property type="entry name" value="DNA RECOMBINASE-RELATED"/>
    <property type="match status" value="1"/>
</dbReference>
<dbReference type="AlphaFoldDB" id="A0A1V9ET22"/>
<evidence type="ECO:0000313" key="9">
    <source>
        <dbReference type="Proteomes" id="UP000192610"/>
    </source>
</evidence>
<keyword evidence="3" id="KW-0233">DNA recombination</keyword>
<evidence type="ECO:0008006" key="10">
    <source>
        <dbReference type="Google" id="ProtNLM"/>
    </source>
</evidence>
<dbReference type="CDD" id="cd00338">
    <property type="entry name" value="Ser_Recombinase"/>
    <property type="match status" value="1"/>
</dbReference>
<dbReference type="PANTHER" id="PTHR30461">
    <property type="entry name" value="DNA-INVERTASE FROM LAMBDOID PROPHAGE"/>
    <property type="match status" value="1"/>
</dbReference>
<dbReference type="PROSITE" id="PS51736">
    <property type="entry name" value="RECOMBINASES_3"/>
    <property type="match status" value="1"/>
</dbReference>